<name>A0A927C9J9_9BACL</name>
<sequence length="294" mass="33530">MTTHSILDKAGSFLYSHARLLDRKRYEYHFEGGTKEAVIQALRAYQNADGGFGNALEPDIRDPHSQPVPTEMALLVMEEIDCFDPAMMEGIAGYLRTITLENGGLPLIRSSVHGYAHTSWWSTEDDRCPSMNPTGTVFGLLYKYYGDQAIVRERWFEENVRYVWSYMESNEPSGFHDGTHWIQFLRHTPDTGRAAVYWRKVDDWLGGPGVIEKDPHASGYVHKVLDWAPQRESYAGKFVSGEDKQIHLKALAEQQQEDGGWPISWQPPSIAAEQEWRGFVTVERLKTLKSYGVL</sequence>
<evidence type="ECO:0000313" key="1">
    <source>
        <dbReference type="EMBL" id="MBD2862221.1"/>
    </source>
</evidence>
<protein>
    <submittedName>
        <fullName evidence="1">Uncharacterized protein</fullName>
    </submittedName>
</protein>
<dbReference type="EMBL" id="JACXJA010000010">
    <property type="protein sequence ID" value="MBD2862221.1"/>
    <property type="molecule type" value="Genomic_DNA"/>
</dbReference>
<reference evidence="1" key="1">
    <citation type="submission" date="2020-09" db="EMBL/GenBank/DDBJ databases">
        <title>A novel bacterium of genus Paenibacillus, isolated from South China Sea.</title>
        <authorList>
            <person name="Huang H."/>
            <person name="Mo K."/>
            <person name="Hu Y."/>
        </authorList>
    </citation>
    <scope>NUCLEOTIDE SEQUENCE</scope>
    <source>
        <strain evidence="1">IB182363</strain>
    </source>
</reference>
<dbReference type="RefSeq" id="WP_190926924.1">
    <property type="nucleotide sequence ID" value="NZ_JACXJA010000010.1"/>
</dbReference>
<dbReference type="AlphaFoldDB" id="A0A927C9J9"/>
<dbReference type="Proteomes" id="UP000639396">
    <property type="component" value="Unassembled WGS sequence"/>
</dbReference>
<proteinExistence type="predicted"/>
<keyword evidence="2" id="KW-1185">Reference proteome</keyword>
<accession>A0A927C9J9</accession>
<dbReference type="InterPro" id="IPR008930">
    <property type="entry name" value="Terpenoid_cyclase/PrenylTrfase"/>
</dbReference>
<gene>
    <name evidence="1" type="ORF">IDH45_09520</name>
</gene>
<organism evidence="1 2">
    <name type="scientific">Paenibacillus oceani</name>
    <dbReference type="NCBI Taxonomy" id="2772510"/>
    <lineage>
        <taxon>Bacteria</taxon>
        <taxon>Bacillati</taxon>
        <taxon>Bacillota</taxon>
        <taxon>Bacilli</taxon>
        <taxon>Bacillales</taxon>
        <taxon>Paenibacillaceae</taxon>
        <taxon>Paenibacillus</taxon>
    </lineage>
</organism>
<dbReference type="SUPFAM" id="SSF48239">
    <property type="entry name" value="Terpenoid cyclases/Protein prenyltransferases"/>
    <property type="match status" value="1"/>
</dbReference>
<comment type="caution">
    <text evidence="1">The sequence shown here is derived from an EMBL/GenBank/DDBJ whole genome shotgun (WGS) entry which is preliminary data.</text>
</comment>
<evidence type="ECO:0000313" key="2">
    <source>
        <dbReference type="Proteomes" id="UP000639396"/>
    </source>
</evidence>